<name>A0A0H2R2J0_9AGAM</name>
<organism evidence="2 3">
    <name type="scientific">Schizopora paradoxa</name>
    <dbReference type="NCBI Taxonomy" id="27342"/>
    <lineage>
        <taxon>Eukaryota</taxon>
        <taxon>Fungi</taxon>
        <taxon>Dikarya</taxon>
        <taxon>Basidiomycota</taxon>
        <taxon>Agaricomycotina</taxon>
        <taxon>Agaricomycetes</taxon>
        <taxon>Hymenochaetales</taxon>
        <taxon>Schizoporaceae</taxon>
        <taxon>Schizopora</taxon>
    </lineage>
</organism>
<dbReference type="EMBL" id="KQ086250">
    <property type="protein sequence ID" value="KLO05970.1"/>
    <property type="molecule type" value="Genomic_DNA"/>
</dbReference>
<keyword evidence="1" id="KW-0812">Transmembrane</keyword>
<feature type="transmembrane region" description="Helical" evidence="1">
    <location>
        <begin position="13"/>
        <end position="32"/>
    </location>
</feature>
<keyword evidence="3" id="KW-1185">Reference proteome</keyword>
<protein>
    <submittedName>
        <fullName evidence="2">Uncharacterized protein</fullName>
    </submittedName>
</protein>
<dbReference type="AlphaFoldDB" id="A0A0H2R2J0"/>
<evidence type="ECO:0000313" key="3">
    <source>
        <dbReference type="Proteomes" id="UP000053477"/>
    </source>
</evidence>
<evidence type="ECO:0000313" key="2">
    <source>
        <dbReference type="EMBL" id="KLO05970.1"/>
    </source>
</evidence>
<evidence type="ECO:0000256" key="1">
    <source>
        <dbReference type="SAM" id="Phobius"/>
    </source>
</evidence>
<dbReference type="Proteomes" id="UP000053477">
    <property type="component" value="Unassembled WGS sequence"/>
</dbReference>
<reference evidence="2 3" key="1">
    <citation type="submission" date="2015-04" db="EMBL/GenBank/DDBJ databases">
        <title>Complete genome sequence of Schizopora paradoxa KUC8140, a cosmopolitan wood degrader in East Asia.</title>
        <authorList>
            <consortium name="DOE Joint Genome Institute"/>
            <person name="Min B."/>
            <person name="Park H."/>
            <person name="Jang Y."/>
            <person name="Kim J.-J."/>
            <person name="Kim K.H."/>
            <person name="Pangilinan J."/>
            <person name="Lipzen A."/>
            <person name="Riley R."/>
            <person name="Grigoriev I.V."/>
            <person name="Spatafora J.W."/>
            <person name="Choi I.-G."/>
        </authorList>
    </citation>
    <scope>NUCLEOTIDE SEQUENCE [LARGE SCALE GENOMIC DNA]</scope>
    <source>
        <strain evidence="2 3">KUC8140</strain>
    </source>
</reference>
<dbReference type="OrthoDB" id="2317741at2759"/>
<dbReference type="InParanoid" id="A0A0H2R2J0"/>
<keyword evidence="1" id="KW-1133">Transmembrane helix</keyword>
<feature type="transmembrane region" description="Helical" evidence="1">
    <location>
        <begin position="44"/>
        <end position="65"/>
    </location>
</feature>
<gene>
    <name evidence="2" type="ORF">SCHPADRAFT_705509</name>
</gene>
<proteinExistence type="predicted"/>
<accession>A0A0H2R2J0</accession>
<sequence>MGETSSTNPLFKFIPSFSILVFPLLSSLSFCTRSRLALIMFKSTAIAAIALLASYANAAALDVFVPPVLQPKTGASWTVGSVQNVSWDISNAPSQITNNQGLIALAQDGQIFTTQTGGLDNPLASGFDIRLGSILVTVPDVATASNYQIVLFGDSGNLSPVFAILQS</sequence>
<keyword evidence="1" id="KW-0472">Membrane</keyword>